<dbReference type="Pfam" id="PF02230">
    <property type="entry name" value="Abhydrolase_2"/>
    <property type="match status" value="1"/>
</dbReference>
<dbReference type="InterPro" id="IPR050565">
    <property type="entry name" value="LYPA1-2/EST-like"/>
</dbReference>
<keyword evidence="3" id="KW-0378">Hydrolase</keyword>
<evidence type="ECO:0000313" key="5">
    <source>
        <dbReference type="EMBL" id="JAV11646.1"/>
    </source>
</evidence>
<accession>A0A1L8DYY6</accession>
<feature type="domain" description="Phospholipase/carboxylesterase/thioesterase" evidence="4">
    <location>
        <begin position="20"/>
        <end position="233"/>
    </location>
</feature>
<dbReference type="EMBL" id="GFDF01002438">
    <property type="protein sequence ID" value="JAV11646.1"/>
    <property type="molecule type" value="Transcribed_RNA"/>
</dbReference>
<dbReference type="GO" id="GO:0008474">
    <property type="term" value="F:palmitoyl-(protein) hydrolase activity"/>
    <property type="evidence" value="ECO:0007669"/>
    <property type="project" value="UniProtKB-EC"/>
</dbReference>
<proteinExistence type="inferred from homology"/>
<dbReference type="GO" id="GO:0005737">
    <property type="term" value="C:cytoplasm"/>
    <property type="evidence" value="ECO:0007669"/>
    <property type="project" value="TreeGrafter"/>
</dbReference>
<comment type="similarity">
    <text evidence="1">Belongs to the AB hydrolase superfamily. AB hydrolase 2 family.</text>
</comment>
<dbReference type="InterPro" id="IPR029058">
    <property type="entry name" value="AB_hydrolase_fold"/>
</dbReference>
<name>A0A1L8DYY6_9DIPT</name>
<dbReference type="AlphaFoldDB" id="A0A1L8DYY6"/>
<evidence type="ECO:0000259" key="4">
    <source>
        <dbReference type="Pfam" id="PF02230"/>
    </source>
</evidence>
<sequence length="247" mass="27501">MEKSFVRAMNLVQKTFLPTGKSHSATVIFFHGSGDTGSNLVEWIRFLLGHDMTFGHIKIIFPTAPAQKYTPLDGELSHVWFDRKSISIEAKECRRSLASIYETVGELLKIERDAGIPENRIIVGGFSMGGALALHTGYHVNQGLAGVFAISSFLNKGSIVYDSLANPSSTTPKVLPPLLMFHGERDTLVPLKWGNESFRNLQELGVKGNFIPVRNTMHELKKSELLQLQEWILTILPPIETDLTNKL</sequence>
<dbReference type="Gene3D" id="3.40.50.1820">
    <property type="entry name" value="alpha/beta hydrolase"/>
    <property type="match status" value="1"/>
</dbReference>
<dbReference type="PANTHER" id="PTHR10655">
    <property type="entry name" value="LYSOPHOSPHOLIPASE-RELATED"/>
    <property type="match status" value="1"/>
</dbReference>
<dbReference type="EC" id="3.1.2.22" evidence="2"/>
<dbReference type="SUPFAM" id="SSF53474">
    <property type="entry name" value="alpha/beta-Hydrolases"/>
    <property type="match status" value="1"/>
</dbReference>
<dbReference type="PANTHER" id="PTHR10655:SF17">
    <property type="entry name" value="LYSOPHOSPHOLIPASE-LIKE PROTEIN 1"/>
    <property type="match status" value="1"/>
</dbReference>
<evidence type="ECO:0000256" key="1">
    <source>
        <dbReference type="ARBA" id="ARBA00006499"/>
    </source>
</evidence>
<evidence type="ECO:0000256" key="3">
    <source>
        <dbReference type="ARBA" id="ARBA00022801"/>
    </source>
</evidence>
<dbReference type="GO" id="GO:0052689">
    <property type="term" value="F:carboxylic ester hydrolase activity"/>
    <property type="evidence" value="ECO:0007669"/>
    <property type="project" value="TreeGrafter"/>
</dbReference>
<protein>
    <recommendedName>
        <fullName evidence="2">palmitoyl-protein hydrolase</fullName>
        <ecNumber evidence="2">3.1.2.22</ecNumber>
    </recommendedName>
</protein>
<reference evidence="5" key="1">
    <citation type="submission" date="2016-12" db="EMBL/GenBank/DDBJ databases">
        <title>An insight into the sialome and mialome of the sand fly, Nyssomyia neivai.</title>
        <authorList>
            <person name="Sebastian V."/>
            <person name="Goulart T.M."/>
            <person name="Oliveira W."/>
            <person name="Calvo E."/>
            <person name="Oliveira L.F."/>
            <person name="Pinto M.C."/>
            <person name="Rosselino A.M."/>
            <person name="Ribeiro J.M."/>
        </authorList>
    </citation>
    <scope>NUCLEOTIDE SEQUENCE</scope>
</reference>
<dbReference type="InterPro" id="IPR003140">
    <property type="entry name" value="PLipase/COase/thioEstase"/>
</dbReference>
<evidence type="ECO:0000256" key="2">
    <source>
        <dbReference type="ARBA" id="ARBA00012423"/>
    </source>
</evidence>
<organism evidence="5">
    <name type="scientific">Nyssomyia neivai</name>
    <dbReference type="NCBI Taxonomy" id="330878"/>
    <lineage>
        <taxon>Eukaryota</taxon>
        <taxon>Metazoa</taxon>
        <taxon>Ecdysozoa</taxon>
        <taxon>Arthropoda</taxon>
        <taxon>Hexapoda</taxon>
        <taxon>Insecta</taxon>
        <taxon>Pterygota</taxon>
        <taxon>Neoptera</taxon>
        <taxon>Endopterygota</taxon>
        <taxon>Diptera</taxon>
        <taxon>Nematocera</taxon>
        <taxon>Psychodoidea</taxon>
        <taxon>Psychodidae</taxon>
        <taxon>Nyssomyia</taxon>
    </lineage>
</organism>